<comment type="caution">
    <text evidence="3">The sequence shown here is derived from an EMBL/GenBank/DDBJ whole genome shotgun (WGS) entry which is preliminary data.</text>
</comment>
<dbReference type="Proteomes" id="UP001601444">
    <property type="component" value="Unassembled WGS sequence"/>
</dbReference>
<evidence type="ECO:0000259" key="2">
    <source>
        <dbReference type="Pfam" id="PF21531"/>
    </source>
</evidence>
<proteinExistence type="predicted"/>
<evidence type="ECO:0000313" key="3">
    <source>
        <dbReference type="EMBL" id="MFF0542280.1"/>
    </source>
</evidence>
<evidence type="ECO:0000259" key="1">
    <source>
        <dbReference type="Pfam" id="PF18367"/>
    </source>
</evidence>
<dbReference type="EMBL" id="JBIAMX010000002">
    <property type="protein sequence ID" value="MFF0542280.1"/>
    <property type="molecule type" value="Genomic_DNA"/>
</dbReference>
<keyword evidence="3" id="KW-0238">DNA-binding</keyword>
<dbReference type="RefSeq" id="WP_387699240.1">
    <property type="nucleotide sequence ID" value="NZ_JBIAMX010000002.1"/>
</dbReference>
<protein>
    <submittedName>
        <fullName evidence="3">Rv2175c family DNA-binding protein</fullName>
    </submittedName>
</protein>
<dbReference type="InterPro" id="IPR041098">
    <property type="entry name" value="Rv2175c_C"/>
</dbReference>
<accession>A0ABW6PIX9</accession>
<dbReference type="Pfam" id="PF18367">
    <property type="entry name" value="Rv2175c_C"/>
    <property type="match status" value="1"/>
</dbReference>
<sequence length="122" mass="13616">MSAIPCSDDVLPADETLIPLPDVAEQLGLPVTKVHQLLRDHQILAVRRDGIMAVPARFFTDDGEIVRMLPGLITVMRDAKYTDEEILTWIYTDDESLPGRPVDALHGPLAREVVRRAMAEPF</sequence>
<feature type="domain" description="Rv2175c C-terminal" evidence="1">
    <location>
        <begin position="66"/>
        <end position="119"/>
    </location>
</feature>
<dbReference type="GO" id="GO:0003677">
    <property type="term" value="F:DNA binding"/>
    <property type="evidence" value="ECO:0007669"/>
    <property type="project" value="UniProtKB-KW"/>
</dbReference>
<name>A0ABW6PIX9_9NOCA</name>
<dbReference type="Pfam" id="PF21531">
    <property type="entry name" value="Rv2175c_wHTH"/>
    <property type="match status" value="1"/>
</dbReference>
<evidence type="ECO:0000313" key="4">
    <source>
        <dbReference type="Proteomes" id="UP001601444"/>
    </source>
</evidence>
<dbReference type="InterPro" id="IPR048576">
    <property type="entry name" value="Rv2175c_wHTH"/>
</dbReference>
<organism evidence="3 4">
    <name type="scientific">Nocardia thailandica</name>
    <dbReference type="NCBI Taxonomy" id="257275"/>
    <lineage>
        <taxon>Bacteria</taxon>
        <taxon>Bacillati</taxon>
        <taxon>Actinomycetota</taxon>
        <taxon>Actinomycetes</taxon>
        <taxon>Mycobacteriales</taxon>
        <taxon>Nocardiaceae</taxon>
        <taxon>Nocardia</taxon>
    </lineage>
</organism>
<gene>
    <name evidence="3" type="ORF">ACFYTF_05530</name>
</gene>
<keyword evidence="4" id="KW-1185">Reference proteome</keyword>
<reference evidence="3 4" key="1">
    <citation type="submission" date="2024-10" db="EMBL/GenBank/DDBJ databases">
        <title>The Natural Products Discovery Center: Release of the First 8490 Sequenced Strains for Exploring Actinobacteria Biosynthetic Diversity.</title>
        <authorList>
            <person name="Kalkreuter E."/>
            <person name="Kautsar S.A."/>
            <person name="Yang D."/>
            <person name="Bader C.D."/>
            <person name="Teijaro C.N."/>
            <person name="Fluegel L."/>
            <person name="Davis C.M."/>
            <person name="Simpson J.R."/>
            <person name="Lauterbach L."/>
            <person name="Steele A.D."/>
            <person name="Gui C."/>
            <person name="Meng S."/>
            <person name="Li G."/>
            <person name="Viehrig K."/>
            <person name="Ye F."/>
            <person name="Su P."/>
            <person name="Kiefer A.F."/>
            <person name="Nichols A."/>
            <person name="Cepeda A.J."/>
            <person name="Yan W."/>
            <person name="Fan B."/>
            <person name="Jiang Y."/>
            <person name="Adhikari A."/>
            <person name="Zheng C.-J."/>
            <person name="Schuster L."/>
            <person name="Cowan T.M."/>
            <person name="Smanski M.J."/>
            <person name="Chevrette M.G."/>
            <person name="De Carvalho L.P.S."/>
            <person name="Shen B."/>
        </authorList>
    </citation>
    <scope>NUCLEOTIDE SEQUENCE [LARGE SCALE GENOMIC DNA]</scope>
    <source>
        <strain evidence="3 4">NPDC004045</strain>
    </source>
</reference>
<feature type="domain" description="DNA-binding protein Rv2175c wHTH" evidence="2">
    <location>
        <begin position="3"/>
        <end position="59"/>
    </location>
</feature>